<dbReference type="Gene3D" id="3.30.565.10">
    <property type="entry name" value="Histidine kinase-like ATPase, C-terminal domain"/>
    <property type="match status" value="1"/>
</dbReference>
<keyword evidence="6" id="KW-0285">Flavoprotein</keyword>
<dbReference type="SMART" id="SM00091">
    <property type="entry name" value="PAS"/>
    <property type="match status" value="1"/>
</dbReference>
<dbReference type="SMART" id="SM00911">
    <property type="entry name" value="HWE_HK"/>
    <property type="match status" value="1"/>
</dbReference>
<sequence length="333" mass="36167">MNVANGRARWDLDNDKAIAEAVRHARIPLCISDPNLPDNPIVFANAAFLELTGYSEAEVVGRNCRFLQGPETTRESVEAVRNAILAQKVETVEIINYRADGSRFDNALQIGPILDDAGNLVFIFGSQLDVTQKRQQQERARKLANEELVHRLRNIVNVMSVVIKMSAREELDTKTLGALVIQRLQALSDAHFTAITQPVDVGVELGELAQGVLAAYAPKGLEQFALQGPQVALQGHLLSCMSLGLHEFATNSVKHGALGAETGKVTLDWSVESGEDGARHLVLHWAESGGPKVVQPERRSGSKIVNDLFVAVGGTITLDWAETGLLARVSFPL</sequence>
<dbReference type="Proteomes" id="UP000628017">
    <property type="component" value="Unassembled WGS sequence"/>
</dbReference>
<dbReference type="InterPro" id="IPR000700">
    <property type="entry name" value="PAS-assoc_C"/>
</dbReference>
<dbReference type="RefSeq" id="WP_188678068.1">
    <property type="nucleotide sequence ID" value="NZ_BMKA01000006.1"/>
</dbReference>
<evidence type="ECO:0000256" key="13">
    <source>
        <dbReference type="ARBA" id="ARBA00022991"/>
    </source>
</evidence>
<dbReference type="GO" id="GO:0004673">
    <property type="term" value="F:protein histidine kinase activity"/>
    <property type="evidence" value="ECO:0007669"/>
    <property type="project" value="UniProtKB-EC"/>
</dbReference>
<feature type="domain" description="PAC" evidence="17">
    <location>
        <begin position="90"/>
        <end position="142"/>
    </location>
</feature>
<comment type="catalytic activity">
    <reaction evidence="1">
        <text>ATP + protein L-histidine = ADP + protein N-phospho-L-histidine.</text>
        <dbReference type="EC" id="2.7.13.3"/>
    </reaction>
</comment>
<gene>
    <name evidence="18" type="ORF">GCM10011498_33490</name>
</gene>
<evidence type="ECO:0000256" key="1">
    <source>
        <dbReference type="ARBA" id="ARBA00000085"/>
    </source>
</evidence>
<keyword evidence="4" id="KW-0597">Phosphoprotein</keyword>
<dbReference type="NCBIfam" id="TIGR00229">
    <property type="entry name" value="sensory_box"/>
    <property type="match status" value="1"/>
</dbReference>
<evidence type="ECO:0000259" key="17">
    <source>
        <dbReference type="PROSITE" id="PS50113"/>
    </source>
</evidence>
<evidence type="ECO:0000313" key="18">
    <source>
        <dbReference type="EMBL" id="GGA29608.1"/>
    </source>
</evidence>
<keyword evidence="10" id="KW-0547">Nucleotide-binding</keyword>
<evidence type="ECO:0000256" key="10">
    <source>
        <dbReference type="ARBA" id="ARBA00022741"/>
    </source>
</evidence>
<dbReference type="InterPro" id="IPR011102">
    <property type="entry name" value="Sig_transdc_His_kinase_HWE"/>
</dbReference>
<evidence type="ECO:0000259" key="16">
    <source>
        <dbReference type="PROSITE" id="PS50112"/>
    </source>
</evidence>
<dbReference type="Pfam" id="PF07536">
    <property type="entry name" value="HWE_HK"/>
    <property type="match status" value="1"/>
</dbReference>
<dbReference type="Pfam" id="PF13426">
    <property type="entry name" value="PAS_9"/>
    <property type="match status" value="1"/>
</dbReference>
<evidence type="ECO:0000256" key="5">
    <source>
        <dbReference type="ARBA" id="ARBA00022606"/>
    </source>
</evidence>
<reference evidence="18" key="2">
    <citation type="submission" date="2020-09" db="EMBL/GenBank/DDBJ databases">
        <authorList>
            <person name="Sun Q."/>
            <person name="Zhou Y."/>
        </authorList>
    </citation>
    <scope>NUCLEOTIDE SEQUENCE</scope>
    <source>
        <strain evidence="18">CGMCC 1.15880</strain>
    </source>
</reference>
<protein>
    <recommendedName>
        <fullName evidence="2">histidine kinase</fullName>
        <ecNumber evidence="2">2.7.13.3</ecNumber>
    </recommendedName>
</protein>
<dbReference type="GO" id="GO:0005524">
    <property type="term" value="F:ATP binding"/>
    <property type="evidence" value="ECO:0007669"/>
    <property type="project" value="UniProtKB-KW"/>
</dbReference>
<accession>A0A916VT37</accession>
<dbReference type="InterPro" id="IPR035965">
    <property type="entry name" value="PAS-like_dom_sf"/>
</dbReference>
<keyword evidence="12" id="KW-0067">ATP-binding</keyword>
<dbReference type="PANTHER" id="PTHR41523:SF8">
    <property type="entry name" value="ETHYLENE RESPONSE SENSOR PROTEIN"/>
    <property type="match status" value="1"/>
</dbReference>
<dbReference type="Gene3D" id="3.30.450.20">
    <property type="entry name" value="PAS domain"/>
    <property type="match status" value="1"/>
</dbReference>
<dbReference type="CDD" id="cd00130">
    <property type="entry name" value="PAS"/>
    <property type="match status" value="1"/>
</dbReference>
<dbReference type="AlphaFoldDB" id="A0A916VT37"/>
<dbReference type="GO" id="GO:0009881">
    <property type="term" value="F:photoreceptor activity"/>
    <property type="evidence" value="ECO:0007669"/>
    <property type="project" value="UniProtKB-KW"/>
</dbReference>
<dbReference type="PROSITE" id="PS50113">
    <property type="entry name" value="PAC"/>
    <property type="match status" value="1"/>
</dbReference>
<keyword evidence="14" id="KW-0843">Virulence</keyword>
<evidence type="ECO:0000256" key="2">
    <source>
        <dbReference type="ARBA" id="ARBA00012438"/>
    </source>
</evidence>
<evidence type="ECO:0000256" key="3">
    <source>
        <dbReference type="ARBA" id="ARBA00022543"/>
    </source>
</evidence>
<dbReference type="PANTHER" id="PTHR41523">
    <property type="entry name" value="TWO-COMPONENT SYSTEM SENSOR PROTEIN"/>
    <property type="match status" value="1"/>
</dbReference>
<comment type="caution">
    <text evidence="18">The sequence shown here is derived from an EMBL/GenBank/DDBJ whole genome shotgun (WGS) entry which is preliminary data.</text>
</comment>
<reference evidence="18" key="1">
    <citation type="journal article" date="2014" name="Int. J. Syst. Evol. Microbiol.">
        <title>Complete genome sequence of Corynebacterium casei LMG S-19264T (=DSM 44701T), isolated from a smear-ripened cheese.</title>
        <authorList>
            <consortium name="US DOE Joint Genome Institute (JGI-PGF)"/>
            <person name="Walter F."/>
            <person name="Albersmeier A."/>
            <person name="Kalinowski J."/>
            <person name="Ruckert C."/>
        </authorList>
    </citation>
    <scope>NUCLEOTIDE SEQUENCE</scope>
    <source>
        <strain evidence="18">CGMCC 1.15880</strain>
    </source>
</reference>
<dbReference type="EC" id="2.7.13.3" evidence="2"/>
<evidence type="ECO:0000256" key="7">
    <source>
        <dbReference type="ARBA" id="ARBA00022643"/>
    </source>
</evidence>
<dbReference type="InterPro" id="IPR000014">
    <property type="entry name" value="PAS"/>
</dbReference>
<evidence type="ECO:0000256" key="6">
    <source>
        <dbReference type="ARBA" id="ARBA00022630"/>
    </source>
</evidence>
<evidence type="ECO:0000256" key="14">
    <source>
        <dbReference type="ARBA" id="ARBA00023026"/>
    </source>
</evidence>
<dbReference type="EMBL" id="BMKA01000006">
    <property type="protein sequence ID" value="GGA29608.1"/>
    <property type="molecule type" value="Genomic_DNA"/>
</dbReference>
<keyword evidence="3" id="KW-0600">Photoreceptor protein</keyword>
<keyword evidence="5" id="KW-0716">Sensory transduction</keyword>
<evidence type="ECO:0000256" key="9">
    <source>
        <dbReference type="ARBA" id="ARBA00022737"/>
    </source>
</evidence>
<feature type="domain" description="PAS" evidence="16">
    <location>
        <begin position="14"/>
        <end position="87"/>
    </location>
</feature>
<keyword evidence="7" id="KW-0288">FMN</keyword>
<evidence type="ECO:0000256" key="15">
    <source>
        <dbReference type="ARBA" id="ARBA00023170"/>
    </source>
</evidence>
<keyword evidence="15" id="KW-0675">Receptor</keyword>
<dbReference type="SUPFAM" id="SSF55785">
    <property type="entry name" value="PYP-like sensor domain (PAS domain)"/>
    <property type="match status" value="1"/>
</dbReference>
<dbReference type="InterPro" id="IPR036890">
    <property type="entry name" value="HATPase_C_sf"/>
</dbReference>
<keyword evidence="11 18" id="KW-0418">Kinase</keyword>
<name>A0A916VT37_9RHOB</name>
<evidence type="ECO:0000256" key="4">
    <source>
        <dbReference type="ARBA" id="ARBA00022553"/>
    </source>
</evidence>
<dbReference type="SMART" id="SM00086">
    <property type="entry name" value="PAC"/>
    <property type="match status" value="1"/>
</dbReference>
<dbReference type="PROSITE" id="PS50112">
    <property type="entry name" value="PAS"/>
    <property type="match status" value="1"/>
</dbReference>
<keyword evidence="13" id="KW-0157">Chromophore</keyword>
<organism evidence="18 19">
    <name type="scientific">Neptunicoccus cionae</name>
    <dbReference type="NCBI Taxonomy" id="2035344"/>
    <lineage>
        <taxon>Bacteria</taxon>
        <taxon>Pseudomonadati</taxon>
        <taxon>Pseudomonadota</taxon>
        <taxon>Alphaproteobacteria</taxon>
        <taxon>Rhodobacterales</taxon>
        <taxon>Paracoccaceae</taxon>
        <taxon>Neptunicoccus</taxon>
    </lineage>
</organism>
<evidence type="ECO:0000313" key="19">
    <source>
        <dbReference type="Proteomes" id="UP000628017"/>
    </source>
</evidence>
<proteinExistence type="predicted"/>
<evidence type="ECO:0000256" key="11">
    <source>
        <dbReference type="ARBA" id="ARBA00022777"/>
    </source>
</evidence>
<evidence type="ECO:0000256" key="8">
    <source>
        <dbReference type="ARBA" id="ARBA00022679"/>
    </source>
</evidence>
<dbReference type="InterPro" id="IPR001610">
    <property type="entry name" value="PAC"/>
</dbReference>
<keyword evidence="19" id="KW-1185">Reference proteome</keyword>
<evidence type="ECO:0000256" key="12">
    <source>
        <dbReference type="ARBA" id="ARBA00022840"/>
    </source>
</evidence>
<keyword evidence="9" id="KW-0677">Repeat</keyword>
<keyword evidence="8" id="KW-0808">Transferase</keyword>